<feature type="transmembrane region" description="Helical" evidence="2">
    <location>
        <begin position="23"/>
        <end position="43"/>
    </location>
</feature>
<keyword evidence="4" id="KW-1185">Reference proteome</keyword>
<protein>
    <submittedName>
        <fullName evidence="3">Uncharacterized protein</fullName>
    </submittedName>
</protein>
<keyword evidence="2" id="KW-0812">Transmembrane</keyword>
<keyword evidence="2" id="KW-1133">Transmembrane helix</keyword>
<evidence type="ECO:0000256" key="2">
    <source>
        <dbReference type="SAM" id="Phobius"/>
    </source>
</evidence>
<evidence type="ECO:0000256" key="1">
    <source>
        <dbReference type="SAM" id="MobiDB-lite"/>
    </source>
</evidence>
<feature type="region of interest" description="Disordered" evidence="1">
    <location>
        <begin position="86"/>
        <end position="107"/>
    </location>
</feature>
<organism evidence="3 4">
    <name type="scientific">Prototheca wickerhamii</name>
    <dbReference type="NCBI Taxonomy" id="3111"/>
    <lineage>
        <taxon>Eukaryota</taxon>
        <taxon>Viridiplantae</taxon>
        <taxon>Chlorophyta</taxon>
        <taxon>core chlorophytes</taxon>
        <taxon>Trebouxiophyceae</taxon>
        <taxon>Chlorellales</taxon>
        <taxon>Chlorellaceae</taxon>
        <taxon>Prototheca</taxon>
    </lineage>
</organism>
<evidence type="ECO:0000313" key="4">
    <source>
        <dbReference type="Proteomes" id="UP001255856"/>
    </source>
</evidence>
<sequence length="124" mass="14120">MFNGTLITIDHGLDAIDARLARWLPWQLVLLTFAATVLLAWTLERIRRLVWLVQDKGPSHVLASAFFSLPIIRSIVAGKERQTVRELEESMDKKADPDAIKELPPKGLPADELRRLLKKKARGW</sequence>
<proteinExistence type="predicted"/>
<dbReference type="EMBL" id="JASFZW010000002">
    <property type="protein sequence ID" value="KAK2079651.1"/>
    <property type="molecule type" value="Genomic_DNA"/>
</dbReference>
<evidence type="ECO:0000313" key="3">
    <source>
        <dbReference type="EMBL" id="KAK2079651.1"/>
    </source>
</evidence>
<comment type="caution">
    <text evidence="3">The sequence shown here is derived from an EMBL/GenBank/DDBJ whole genome shotgun (WGS) entry which is preliminary data.</text>
</comment>
<keyword evidence="2" id="KW-0472">Membrane</keyword>
<accession>A0AAD9MNV3</accession>
<gene>
    <name evidence="3" type="ORF">QBZ16_002046</name>
</gene>
<name>A0AAD9MNV3_PROWI</name>
<dbReference type="Proteomes" id="UP001255856">
    <property type="component" value="Unassembled WGS sequence"/>
</dbReference>
<dbReference type="AlphaFoldDB" id="A0AAD9MNV3"/>
<reference evidence="3" key="1">
    <citation type="submission" date="2021-01" db="EMBL/GenBank/DDBJ databases">
        <authorList>
            <person name="Eckstrom K.M.E."/>
        </authorList>
    </citation>
    <scope>NUCLEOTIDE SEQUENCE</scope>
    <source>
        <strain evidence="3">UVCC 0001</strain>
    </source>
</reference>